<comment type="caution">
    <text evidence="2">The sequence shown here is derived from an EMBL/GenBank/DDBJ whole genome shotgun (WGS) entry which is preliminary data.</text>
</comment>
<keyword evidence="1" id="KW-1133">Transmembrane helix</keyword>
<protein>
    <submittedName>
        <fullName evidence="2">Uncharacterized protein</fullName>
    </submittedName>
</protein>
<dbReference type="InterPro" id="IPR058956">
    <property type="entry name" value="MamC"/>
</dbReference>
<dbReference type="Proteomes" id="UP000572722">
    <property type="component" value="Unassembled WGS sequence"/>
</dbReference>
<feature type="transmembrane region" description="Helical" evidence="1">
    <location>
        <begin position="74"/>
        <end position="91"/>
    </location>
</feature>
<keyword evidence="1" id="KW-0472">Membrane</keyword>
<organism evidence="2 3">
    <name type="scientific">Vibrio tubiashii</name>
    <dbReference type="NCBI Taxonomy" id="29498"/>
    <lineage>
        <taxon>Bacteria</taxon>
        <taxon>Pseudomonadati</taxon>
        <taxon>Pseudomonadota</taxon>
        <taxon>Gammaproteobacteria</taxon>
        <taxon>Vibrionales</taxon>
        <taxon>Vibrionaceae</taxon>
        <taxon>Vibrio</taxon>
        <taxon>Vibrio oreintalis group</taxon>
    </lineage>
</organism>
<dbReference type="AlphaFoldDB" id="A0AAE5GPQ6"/>
<reference evidence="2 3" key="1">
    <citation type="submission" date="2019-08" db="EMBL/GenBank/DDBJ databases">
        <title>Draft genome sequencing and comparative genomics of hatchery-associated Vibrios.</title>
        <authorList>
            <person name="Kehlet-Delgado H."/>
            <person name="Mueller R.S."/>
        </authorList>
    </citation>
    <scope>NUCLEOTIDE SEQUENCE [LARGE SCALE GENOMIC DNA]</scope>
    <source>
        <strain evidence="2 3">01-65-5-1</strain>
    </source>
</reference>
<dbReference type="RefSeq" id="WP_171321511.1">
    <property type="nucleotide sequence ID" value="NZ_JBFOMF010000096.1"/>
</dbReference>
<sequence>MSNSTNKLSTANRAMLVGAIAGGSASVARQWHEHKSGDIETNELVTNAATDALKAGVVAGATTYVAEKMAGRPALSMLTILSVGAAGLYMLDQLSEDKNEQ</sequence>
<evidence type="ECO:0000313" key="3">
    <source>
        <dbReference type="Proteomes" id="UP000572722"/>
    </source>
</evidence>
<gene>
    <name evidence="2" type="ORF">F0237_09165</name>
</gene>
<name>A0AAE5GPQ6_9VIBR</name>
<evidence type="ECO:0000313" key="2">
    <source>
        <dbReference type="EMBL" id="NOI80836.1"/>
    </source>
</evidence>
<dbReference type="EMBL" id="VTXO01000002">
    <property type="protein sequence ID" value="NOI80836.1"/>
    <property type="molecule type" value="Genomic_DNA"/>
</dbReference>
<dbReference type="Pfam" id="PF26373">
    <property type="entry name" value="MamC"/>
    <property type="match status" value="1"/>
</dbReference>
<proteinExistence type="predicted"/>
<evidence type="ECO:0000256" key="1">
    <source>
        <dbReference type="SAM" id="Phobius"/>
    </source>
</evidence>
<accession>A0AAE5GPQ6</accession>
<keyword evidence="1" id="KW-0812">Transmembrane</keyword>